<evidence type="ECO:0000256" key="1">
    <source>
        <dbReference type="ARBA" id="ARBA00022729"/>
    </source>
</evidence>
<proteinExistence type="predicted"/>
<reference evidence="4" key="1">
    <citation type="submission" date="2019-08" db="EMBL/GenBank/DDBJ databases">
        <authorList>
            <person name="Kucharzyk K."/>
            <person name="Murdoch R.W."/>
            <person name="Higgins S."/>
            <person name="Loffler F."/>
        </authorList>
    </citation>
    <scope>NUCLEOTIDE SEQUENCE</scope>
</reference>
<keyword evidence="1" id="KW-0732">Signal</keyword>
<dbReference type="InterPro" id="IPR029050">
    <property type="entry name" value="Immunoprotect_excell_Ig-like"/>
</dbReference>
<keyword evidence="2" id="KW-0812">Transmembrane</keyword>
<evidence type="ECO:0000256" key="2">
    <source>
        <dbReference type="SAM" id="Phobius"/>
    </source>
</evidence>
<name>A0A645FU73_9ZZZZ</name>
<keyword evidence="2" id="KW-1133">Transmembrane helix</keyword>
<dbReference type="Gene3D" id="2.60.40.1240">
    <property type="match status" value="1"/>
</dbReference>
<comment type="caution">
    <text evidence="4">The sequence shown here is derived from an EMBL/GenBank/DDBJ whole genome shotgun (WGS) entry which is preliminary data.</text>
</comment>
<protein>
    <recommendedName>
        <fullName evidence="3">DUF4352 domain-containing protein</fullName>
    </recommendedName>
</protein>
<dbReference type="InterPro" id="IPR029051">
    <property type="entry name" value="DUF4352"/>
</dbReference>
<dbReference type="AlphaFoldDB" id="A0A645FU73"/>
<sequence>MKCPNCGAENDSSKVCQHCGSPLEQSVPNVPNQAYPQQAVPPMPVKVKKPVFTKWWFWLIAVVIVIGIVAAVTDKNPVKETNNNTSKTSTTTAAASAKDTFGLNETAVFKTLKITATELKESEGKEFNKPGDGKIFVGVHFTIENISKEEQMMSSLLLFDAYADGVKCDLSVTAAINFDGTLDGSIAPGKKMIGWYSVEIPKEWKELELQVKSSWLSSSKATYKFKK</sequence>
<accession>A0A645FU73</accession>
<dbReference type="Pfam" id="PF11611">
    <property type="entry name" value="DUF4352"/>
    <property type="match status" value="1"/>
</dbReference>
<keyword evidence="2" id="KW-0472">Membrane</keyword>
<evidence type="ECO:0000313" key="4">
    <source>
        <dbReference type="EMBL" id="MPN18028.1"/>
    </source>
</evidence>
<gene>
    <name evidence="4" type="ORF">SDC9_165386</name>
</gene>
<dbReference type="EMBL" id="VSSQ01065279">
    <property type="protein sequence ID" value="MPN18028.1"/>
    <property type="molecule type" value="Genomic_DNA"/>
</dbReference>
<organism evidence="4">
    <name type="scientific">bioreactor metagenome</name>
    <dbReference type="NCBI Taxonomy" id="1076179"/>
    <lineage>
        <taxon>unclassified sequences</taxon>
        <taxon>metagenomes</taxon>
        <taxon>ecological metagenomes</taxon>
    </lineage>
</organism>
<feature type="transmembrane region" description="Helical" evidence="2">
    <location>
        <begin position="55"/>
        <end position="73"/>
    </location>
</feature>
<feature type="domain" description="DUF4352" evidence="3">
    <location>
        <begin position="102"/>
        <end position="218"/>
    </location>
</feature>
<evidence type="ECO:0000259" key="3">
    <source>
        <dbReference type="Pfam" id="PF11611"/>
    </source>
</evidence>